<comment type="caution">
    <text evidence="4">The sequence shown here is derived from an EMBL/GenBank/DDBJ whole genome shotgun (WGS) entry which is preliminary data.</text>
</comment>
<reference evidence="5" key="1">
    <citation type="journal article" date="2017" name="Proc. Natl. Acad. Sci. U.S.A.">
        <title>Simulation of Deepwater Horizon oil plume reveals substrate specialization within a complex community of hydrocarbon-degraders.</title>
        <authorList>
            <person name="Hu P."/>
            <person name="Dubinsky E.A."/>
            <person name="Probst A.J."/>
            <person name="Wang J."/>
            <person name="Sieber C.M.K."/>
            <person name="Tom L.M."/>
            <person name="Gardinali P."/>
            <person name="Banfield J.F."/>
            <person name="Atlas R.M."/>
            <person name="Andersen G.L."/>
        </authorList>
    </citation>
    <scope>NUCLEOTIDE SEQUENCE [LARGE SCALE GENOMIC DNA]</scope>
</reference>
<evidence type="ECO:0000256" key="1">
    <source>
        <dbReference type="ARBA" id="ARBA00022630"/>
    </source>
</evidence>
<evidence type="ECO:0000256" key="2">
    <source>
        <dbReference type="ARBA" id="ARBA00023002"/>
    </source>
</evidence>
<sequence length="413" mass="46126">MVDKNSNLVLRSGHTIKNRFGKSAMSENMATNFLPKENFVNAYSAWANGGVGLCITGNVMIDRDHLGEFNNVVLDDQVKDLTLFSKWAQAGKANDTTLVMQLNHPGKQTPKFLTNVPVAPSAISFPPPMSSMFNTPRELTEDEIVDIVKKFATASILAKEAGFDGVQIHGAHGYLVSQFLSGKHNQRSDRWGGSLENRMRFLMEIYKEIRKAVGVKFIVGVKLNSADFQKGGFTEEESMEVVKTLDKLGMDFIEISGGTYEVSAMMGKEIKKDKSKKESTQKREAYFINYARKINEFIETPLMVTGGFRTSETIKEALGSGHVDIVGMGRPYTVYPDLANRFIKDEGFVLEIAPKKTGIKILDAAIPLEITWYTQQIHRLGKKKSPRPNRNVWLSLVETIFELGTQGLKRTRG</sequence>
<protein>
    <submittedName>
        <fullName evidence="4">NADH oxidase</fullName>
    </submittedName>
</protein>
<dbReference type="PANTHER" id="PTHR43656">
    <property type="entry name" value="BINDING OXIDOREDUCTASE, PUTATIVE (AFU_ORTHOLOGUE AFUA_2G08260)-RELATED"/>
    <property type="match status" value="1"/>
</dbReference>
<dbReference type="PANTHER" id="PTHR43656:SF2">
    <property type="entry name" value="BINDING OXIDOREDUCTASE, PUTATIVE (AFU_ORTHOLOGUE AFUA_2G08260)-RELATED"/>
    <property type="match status" value="1"/>
</dbReference>
<organism evidence="4 5">
    <name type="scientific">Halobacteriovorax marinus</name>
    <dbReference type="NCBI Taxonomy" id="97084"/>
    <lineage>
        <taxon>Bacteria</taxon>
        <taxon>Pseudomonadati</taxon>
        <taxon>Bdellovibrionota</taxon>
        <taxon>Bacteriovoracia</taxon>
        <taxon>Bacteriovoracales</taxon>
        <taxon>Halobacteriovoraceae</taxon>
        <taxon>Halobacteriovorax</taxon>
    </lineage>
</organism>
<gene>
    <name evidence="4" type="ORF">A9Q84_11365</name>
</gene>
<keyword evidence="1" id="KW-0285">Flavoprotein</keyword>
<keyword evidence="2" id="KW-0560">Oxidoreductase</keyword>
<proteinExistence type="predicted"/>
<dbReference type="CDD" id="cd04733">
    <property type="entry name" value="OYE_like_2_FMN"/>
    <property type="match status" value="1"/>
</dbReference>
<dbReference type="Gene3D" id="3.20.20.70">
    <property type="entry name" value="Aldolase class I"/>
    <property type="match status" value="1"/>
</dbReference>
<evidence type="ECO:0000313" key="5">
    <source>
        <dbReference type="Proteomes" id="UP000196531"/>
    </source>
</evidence>
<dbReference type="InterPro" id="IPR013785">
    <property type="entry name" value="Aldolase_TIM"/>
</dbReference>
<dbReference type="SUPFAM" id="SSF51395">
    <property type="entry name" value="FMN-linked oxidoreductases"/>
    <property type="match status" value="1"/>
</dbReference>
<evidence type="ECO:0000259" key="3">
    <source>
        <dbReference type="Pfam" id="PF00724"/>
    </source>
</evidence>
<dbReference type="InterPro" id="IPR051799">
    <property type="entry name" value="NADH_flavin_oxidoreductase"/>
</dbReference>
<dbReference type="InterPro" id="IPR001155">
    <property type="entry name" value="OxRdtase_FMN_N"/>
</dbReference>
<dbReference type="GO" id="GO:0016491">
    <property type="term" value="F:oxidoreductase activity"/>
    <property type="evidence" value="ECO:0007669"/>
    <property type="project" value="UniProtKB-KW"/>
</dbReference>
<dbReference type="Proteomes" id="UP000196531">
    <property type="component" value="Unassembled WGS sequence"/>
</dbReference>
<evidence type="ECO:0000313" key="4">
    <source>
        <dbReference type="EMBL" id="OUR96927.1"/>
    </source>
</evidence>
<dbReference type="GO" id="GO:0010181">
    <property type="term" value="F:FMN binding"/>
    <property type="evidence" value="ECO:0007669"/>
    <property type="project" value="InterPro"/>
</dbReference>
<name>A0A1Y5F7L8_9BACT</name>
<feature type="domain" description="NADH:flavin oxidoreductase/NADH oxidase N-terminal" evidence="3">
    <location>
        <begin position="14"/>
        <end position="342"/>
    </location>
</feature>
<dbReference type="AlphaFoldDB" id="A0A1Y5F7L8"/>
<dbReference type="Pfam" id="PF00724">
    <property type="entry name" value="Oxidored_FMN"/>
    <property type="match status" value="1"/>
</dbReference>
<accession>A0A1Y5F7L8</accession>
<dbReference type="EMBL" id="MAAO01000006">
    <property type="protein sequence ID" value="OUR96927.1"/>
    <property type="molecule type" value="Genomic_DNA"/>
</dbReference>